<feature type="transmembrane region" description="Helical" evidence="13">
    <location>
        <begin position="191"/>
        <end position="211"/>
    </location>
</feature>
<evidence type="ECO:0000256" key="6">
    <source>
        <dbReference type="ARBA" id="ARBA00022826"/>
    </source>
</evidence>
<evidence type="ECO:0000256" key="1">
    <source>
        <dbReference type="ARBA" id="ARBA00004141"/>
    </source>
</evidence>
<dbReference type="PANTHER" id="PTHR31462:SF5">
    <property type="entry name" value="ENDOSOMAL_LYSOSOMAL PROTON CHANNEL TMEM175"/>
    <property type="match status" value="1"/>
</dbReference>
<keyword evidence="6" id="KW-0631">Potassium channel</keyword>
<keyword evidence="9" id="KW-0406">Ion transport</keyword>
<feature type="transmembrane region" description="Helical" evidence="13">
    <location>
        <begin position="92"/>
        <end position="112"/>
    </location>
</feature>
<dbReference type="GO" id="GO:0005267">
    <property type="term" value="F:potassium channel activity"/>
    <property type="evidence" value="ECO:0007669"/>
    <property type="project" value="UniProtKB-KW"/>
</dbReference>
<dbReference type="KEGG" id="pfla:Pflav_025600"/>
<keyword evidence="11" id="KW-0407">Ion channel</keyword>
<dbReference type="Proteomes" id="UP000502508">
    <property type="component" value="Chromosome"/>
</dbReference>
<proteinExistence type="inferred from homology"/>
<evidence type="ECO:0000313" key="15">
    <source>
        <dbReference type="Proteomes" id="UP000502508"/>
    </source>
</evidence>
<dbReference type="AlphaFoldDB" id="A0A6F8XQQ6"/>
<evidence type="ECO:0000256" key="11">
    <source>
        <dbReference type="ARBA" id="ARBA00023303"/>
    </source>
</evidence>
<name>A0A6F8XQQ6_9ACTN</name>
<evidence type="ECO:0000256" key="5">
    <source>
        <dbReference type="ARBA" id="ARBA00022692"/>
    </source>
</evidence>
<evidence type="ECO:0000256" key="2">
    <source>
        <dbReference type="ARBA" id="ARBA00006920"/>
    </source>
</evidence>
<keyword evidence="4" id="KW-0633">Potassium transport</keyword>
<reference evidence="14 15" key="1">
    <citation type="submission" date="2020-03" db="EMBL/GenBank/DDBJ databases">
        <title>Whole genome shotgun sequence of Phytohabitans flavus NBRC 107702.</title>
        <authorList>
            <person name="Komaki H."/>
            <person name="Tamura T."/>
        </authorList>
    </citation>
    <scope>NUCLEOTIDE SEQUENCE [LARGE SCALE GENOMIC DNA]</scope>
    <source>
        <strain evidence="14 15">NBRC 107702</strain>
    </source>
</reference>
<dbReference type="InterPro" id="IPR010617">
    <property type="entry name" value="TMEM175-like"/>
</dbReference>
<accession>A0A6F8XQQ6</accession>
<evidence type="ECO:0000256" key="13">
    <source>
        <dbReference type="SAM" id="Phobius"/>
    </source>
</evidence>
<evidence type="ECO:0000256" key="10">
    <source>
        <dbReference type="ARBA" id="ARBA00023136"/>
    </source>
</evidence>
<protein>
    <recommendedName>
        <fullName evidence="16">DUF1211 domain-containing membrane protein</fullName>
    </recommendedName>
</protein>
<comment type="similarity">
    <text evidence="2">Belongs to the TMEM175 family.</text>
</comment>
<evidence type="ECO:0000313" key="14">
    <source>
        <dbReference type="EMBL" id="BCB76150.1"/>
    </source>
</evidence>
<sequence length="220" mass="24432">MANGEPGGLRPDTGRAEAFSDGVLAIVITLLVLNLRVPVTEPGDLREGLLDQWPAYVAYVASFGNVAVVWLNHRAAFARLRRSSRGLQWANLFVLFTTVLLPFPTAVVSRALQDENLTDQRTAVVLYALANILLSVSWAMFFQYLMRHPEISAEEVETPFFRGERLRSLVGVVLYAVGALIGYLVEPLLALAFFVALPIFYGVTSTGLYSLRRVTRRFGR</sequence>
<evidence type="ECO:0000256" key="3">
    <source>
        <dbReference type="ARBA" id="ARBA00022448"/>
    </source>
</evidence>
<evidence type="ECO:0000256" key="7">
    <source>
        <dbReference type="ARBA" id="ARBA00022958"/>
    </source>
</evidence>
<keyword evidence="10 13" id="KW-0472">Membrane</keyword>
<feature type="transmembrane region" description="Helical" evidence="13">
    <location>
        <begin position="53"/>
        <end position="71"/>
    </location>
</feature>
<evidence type="ECO:0000256" key="9">
    <source>
        <dbReference type="ARBA" id="ARBA00023065"/>
    </source>
</evidence>
<keyword evidence="5 13" id="KW-0812">Transmembrane</keyword>
<dbReference type="PANTHER" id="PTHR31462">
    <property type="entry name" value="ENDOSOMAL/LYSOSOMAL POTASSIUM CHANNEL TMEM175"/>
    <property type="match status" value="1"/>
</dbReference>
<comment type="catalytic activity">
    <reaction evidence="12">
        <text>K(+)(in) = K(+)(out)</text>
        <dbReference type="Rhea" id="RHEA:29463"/>
        <dbReference type="ChEBI" id="CHEBI:29103"/>
    </reaction>
</comment>
<reference evidence="14 15" key="2">
    <citation type="submission" date="2020-03" db="EMBL/GenBank/DDBJ databases">
        <authorList>
            <person name="Ichikawa N."/>
            <person name="Kimura A."/>
            <person name="Kitahashi Y."/>
            <person name="Uohara A."/>
        </authorList>
    </citation>
    <scope>NUCLEOTIDE SEQUENCE [LARGE SCALE GENOMIC DNA]</scope>
    <source>
        <strain evidence="14 15">NBRC 107702</strain>
    </source>
</reference>
<organism evidence="14 15">
    <name type="scientific">Phytohabitans flavus</name>
    <dbReference type="NCBI Taxonomy" id="1076124"/>
    <lineage>
        <taxon>Bacteria</taxon>
        <taxon>Bacillati</taxon>
        <taxon>Actinomycetota</taxon>
        <taxon>Actinomycetes</taxon>
        <taxon>Micromonosporales</taxon>
        <taxon>Micromonosporaceae</taxon>
    </lineage>
</organism>
<keyword evidence="3" id="KW-0813">Transport</keyword>
<comment type="subcellular location">
    <subcellularLocation>
        <location evidence="1">Membrane</location>
        <topology evidence="1">Multi-pass membrane protein</topology>
    </subcellularLocation>
</comment>
<dbReference type="RefSeq" id="WP_173036269.1">
    <property type="nucleotide sequence ID" value="NZ_AP022870.1"/>
</dbReference>
<feature type="transmembrane region" description="Helical" evidence="13">
    <location>
        <begin position="166"/>
        <end position="185"/>
    </location>
</feature>
<evidence type="ECO:0000256" key="8">
    <source>
        <dbReference type="ARBA" id="ARBA00022989"/>
    </source>
</evidence>
<feature type="transmembrane region" description="Helical" evidence="13">
    <location>
        <begin position="18"/>
        <end position="37"/>
    </location>
</feature>
<keyword evidence="8 13" id="KW-1133">Transmembrane helix</keyword>
<feature type="transmembrane region" description="Helical" evidence="13">
    <location>
        <begin position="124"/>
        <end position="145"/>
    </location>
</feature>
<keyword evidence="7" id="KW-0630">Potassium</keyword>
<evidence type="ECO:0000256" key="12">
    <source>
        <dbReference type="ARBA" id="ARBA00034430"/>
    </source>
</evidence>
<dbReference type="Pfam" id="PF06736">
    <property type="entry name" value="TMEM175"/>
    <property type="match status" value="1"/>
</dbReference>
<evidence type="ECO:0000256" key="4">
    <source>
        <dbReference type="ARBA" id="ARBA00022538"/>
    </source>
</evidence>
<gene>
    <name evidence="14" type="ORF">Pflav_025600</name>
</gene>
<dbReference type="GO" id="GO:0015252">
    <property type="term" value="F:proton channel activity"/>
    <property type="evidence" value="ECO:0007669"/>
    <property type="project" value="InterPro"/>
</dbReference>
<dbReference type="GO" id="GO:0016020">
    <property type="term" value="C:membrane"/>
    <property type="evidence" value="ECO:0007669"/>
    <property type="project" value="UniProtKB-SubCell"/>
</dbReference>
<evidence type="ECO:0008006" key="16">
    <source>
        <dbReference type="Google" id="ProtNLM"/>
    </source>
</evidence>
<keyword evidence="15" id="KW-1185">Reference proteome</keyword>
<dbReference type="EMBL" id="AP022870">
    <property type="protein sequence ID" value="BCB76150.1"/>
    <property type="molecule type" value="Genomic_DNA"/>
</dbReference>